<name>A0A5M3W8Z0_9ACTN</name>
<dbReference type="EMBL" id="BLAD01000082">
    <property type="protein sequence ID" value="GES04472.1"/>
    <property type="molecule type" value="Genomic_DNA"/>
</dbReference>
<protein>
    <submittedName>
        <fullName evidence="1">Uncharacterized protein</fullName>
    </submittedName>
</protein>
<keyword evidence="2" id="KW-1185">Reference proteome</keyword>
<reference evidence="1 2" key="1">
    <citation type="submission" date="2019-10" db="EMBL/GenBank/DDBJ databases">
        <title>Whole genome shotgun sequence of Acrocarpospora corrugata NBRC 13972.</title>
        <authorList>
            <person name="Ichikawa N."/>
            <person name="Kimura A."/>
            <person name="Kitahashi Y."/>
            <person name="Komaki H."/>
            <person name="Oguchi A."/>
        </authorList>
    </citation>
    <scope>NUCLEOTIDE SEQUENCE [LARGE SCALE GENOMIC DNA]</scope>
    <source>
        <strain evidence="1 2">NBRC 13972</strain>
    </source>
</reference>
<accession>A0A5M3W8Z0</accession>
<evidence type="ECO:0000313" key="1">
    <source>
        <dbReference type="EMBL" id="GES04472.1"/>
    </source>
</evidence>
<organism evidence="1 2">
    <name type="scientific">Acrocarpospora corrugata</name>
    <dbReference type="NCBI Taxonomy" id="35763"/>
    <lineage>
        <taxon>Bacteria</taxon>
        <taxon>Bacillati</taxon>
        <taxon>Actinomycetota</taxon>
        <taxon>Actinomycetes</taxon>
        <taxon>Streptosporangiales</taxon>
        <taxon>Streptosporangiaceae</taxon>
        <taxon>Acrocarpospora</taxon>
    </lineage>
</organism>
<gene>
    <name evidence="1" type="ORF">Acor_65400</name>
</gene>
<sequence length="70" mass="7344">MIVWARVRTDTPTWSGYAPSTSASVTSWRSFSGAAFEVPGRLVGAADHEVAENLAQYADAVGGLTQATVT</sequence>
<evidence type="ECO:0000313" key="2">
    <source>
        <dbReference type="Proteomes" id="UP000334990"/>
    </source>
</evidence>
<proteinExistence type="predicted"/>
<comment type="caution">
    <text evidence="1">The sequence shown here is derived from an EMBL/GenBank/DDBJ whole genome shotgun (WGS) entry which is preliminary data.</text>
</comment>
<dbReference type="Proteomes" id="UP000334990">
    <property type="component" value="Unassembled WGS sequence"/>
</dbReference>
<dbReference type="AlphaFoldDB" id="A0A5M3W8Z0"/>